<dbReference type="Gene3D" id="3.80.10.10">
    <property type="entry name" value="Ribonuclease Inhibitor"/>
    <property type="match status" value="1"/>
</dbReference>
<dbReference type="InterPro" id="IPR032675">
    <property type="entry name" value="LRR_dom_sf"/>
</dbReference>
<keyword evidence="2" id="KW-1185">Reference proteome</keyword>
<sequence length="309" mass="34569">MRYLDMPSLLSCRLVSTEWRDTSTSRAVVEGNTALVSGRMWMRYPEECLLTYARLFGRALTRLELDSGGGSSSWGLSCAQLAFVLHDACPNVTELYLRQCGYIESDELTVLAQMGRLTKFEIKDITIDCDEPDEFLNVVRCNPGLVDLGIDTEFFYNAPLVAEVLEAAPQLESLFVNLLPSCDDTLALAAHPSLRTLDFGCVDLKNHHLDEIELLSDTVEEIDFAYSLGGIEPRRFLEFVQAMPKLRVASFLGIDEEEYALGWSEYHPDWIAAQSIINQRIPSDKRILRWGGVVDKSGGPAPAYNLVFA</sequence>
<gene>
    <name evidence="1" type="ORF">TrRE_jg290</name>
</gene>
<dbReference type="OrthoDB" id="10267689at2759"/>
<evidence type="ECO:0000313" key="1">
    <source>
        <dbReference type="EMBL" id="GMH66204.1"/>
    </source>
</evidence>
<reference evidence="1" key="1">
    <citation type="submission" date="2022-07" db="EMBL/GenBank/DDBJ databases">
        <title>Genome analysis of Parmales, a sister group of diatoms, reveals the evolutionary specialization of diatoms from phago-mixotrophs to photoautotrophs.</title>
        <authorList>
            <person name="Ban H."/>
            <person name="Sato S."/>
            <person name="Yoshikawa S."/>
            <person name="Kazumasa Y."/>
            <person name="Nakamura Y."/>
            <person name="Ichinomiya M."/>
            <person name="Saitoh K."/>
            <person name="Sato N."/>
            <person name="Blanc-Mathieu R."/>
            <person name="Endo H."/>
            <person name="Kuwata A."/>
            <person name="Ogata H."/>
        </authorList>
    </citation>
    <scope>NUCLEOTIDE SEQUENCE</scope>
</reference>
<dbReference type="SUPFAM" id="SSF52047">
    <property type="entry name" value="RNI-like"/>
    <property type="match status" value="1"/>
</dbReference>
<comment type="caution">
    <text evidence="1">The sequence shown here is derived from an EMBL/GenBank/DDBJ whole genome shotgun (WGS) entry which is preliminary data.</text>
</comment>
<evidence type="ECO:0000313" key="2">
    <source>
        <dbReference type="Proteomes" id="UP001165082"/>
    </source>
</evidence>
<accession>A0A9W7AD63</accession>
<dbReference type="EMBL" id="BRXZ01005441">
    <property type="protein sequence ID" value="GMH66204.1"/>
    <property type="molecule type" value="Genomic_DNA"/>
</dbReference>
<dbReference type="AlphaFoldDB" id="A0A9W7AD63"/>
<name>A0A9W7AD63_9STRA</name>
<proteinExistence type="predicted"/>
<organism evidence="1 2">
    <name type="scientific">Triparma retinervis</name>
    <dbReference type="NCBI Taxonomy" id="2557542"/>
    <lineage>
        <taxon>Eukaryota</taxon>
        <taxon>Sar</taxon>
        <taxon>Stramenopiles</taxon>
        <taxon>Ochrophyta</taxon>
        <taxon>Bolidophyceae</taxon>
        <taxon>Parmales</taxon>
        <taxon>Triparmaceae</taxon>
        <taxon>Triparma</taxon>
    </lineage>
</organism>
<protein>
    <submittedName>
        <fullName evidence="1">Uncharacterized protein</fullName>
    </submittedName>
</protein>
<dbReference type="Proteomes" id="UP001165082">
    <property type="component" value="Unassembled WGS sequence"/>
</dbReference>